<dbReference type="EMBL" id="CM037016">
    <property type="protein sequence ID" value="KAH7679378.1"/>
    <property type="molecule type" value="Genomic_DNA"/>
</dbReference>
<sequence length="50" mass="5444">MKLVRCCTALGNMHLVSIYENHPGASSLSEFPSFLALNLVSSKKEVCSCQ</sequence>
<organism evidence="1 2">
    <name type="scientific">Dioscorea alata</name>
    <name type="common">Purple yam</name>
    <dbReference type="NCBI Taxonomy" id="55571"/>
    <lineage>
        <taxon>Eukaryota</taxon>
        <taxon>Viridiplantae</taxon>
        <taxon>Streptophyta</taxon>
        <taxon>Embryophyta</taxon>
        <taxon>Tracheophyta</taxon>
        <taxon>Spermatophyta</taxon>
        <taxon>Magnoliopsida</taxon>
        <taxon>Liliopsida</taxon>
        <taxon>Dioscoreales</taxon>
        <taxon>Dioscoreaceae</taxon>
        <taxon>Dioscorea</taxon>
    </lineage>
</organism>
<dbReference type="Proteomes" id="UP000827976">
    <property type="component" value="Chromosome 6"/>
</dbReference>
<accession>A0ACB7VXR4</accession>
<evidence type="ECO:0000313" key="1">
    <source>
        <dbReference type="EMBL" id="KAH7679378.1"/>
    </source>
</evidence>
<protein>
    <submittedName>
        <fullName evidence="1">Uncharacterized protein</fullName>
    </submittedName>
</protein>
<gene>
    <name evidence="1" type="ORF">IHE45_06G054300</name>
</gene>
<comment type="caution">
    <text evidence="1">The sequence shown here is derived from an EMBL/GenBank/DDBJ whole genome shotgun (WGS) entry which is preliminary data.</text>
</comment>
<name>A0ACB7VXR4_DIOAL</name>
<evidence type="ECO:0000313" key="2">
    <source>
        <dbReference type="Proteomes" id="UP000827976"/>
    </source>
</evidence>
<keyword evidence="2" id="KW-1185">Reference proteome</keyword>
<proteinExistence type="predicted"/>
<reference evidence="2" key="1">
    <citation type="journal article" date="2022" name="Nat. Commun.">
        <title>Chromosome evolution and the genetic basis of agronomically important traits in greater yam.</title>
        <authorList>
            <person name="Bredeson J.V."/>
            <person name="Lyons J.B."/>
            <person name="Oniyinde I.O."/>
            <person name="Okereke N.R."/>
            <person name="Kolade O."/>
            <person name="Nnabue I."/>
            <person name="Nwadili C.O."/>
            <person name="Hribova E."/>
            <person name="Parker M."/>
            <person name="Nwogha J."/>
            <person name="Shu S."/>
            <person name="Carlson J."/>
            <person name="Kariba R."/>
            <person name="Muthemba S."/>
            <person name="Knop K."/>
            <person name="Barton G.J."/>
            <person name="Sherwood A.V."/>
            <person name="Lopez-Montes A."/>
            <person name="Asiedu R."/>
            <person name="Jamnadass R."/>
            <person name="Muchugi A."/>
            <person name="Goodstein D."/>
            <person name="Egesi C.N."/>
            <person name="Featherston J."/>
            <person name="Asfaw A."/>
            <person name="Simpson G.G."/>
            <person name="Dolezel J."/>
            <person name="Hendre P.S."/>
            <person name="Van Deynze A."/>
            <person name="Kumar P.L."/>
            <person name="Obidiegwu J.E."/>
            <person name="Bhattacharjee R."/>
            <person name="Rokhsar D.S."/>
        </authorList>
    </citation>
    <scope>NUCLEOTIDE SEQUENCE [LARGE SCALE GENOMIC DNA]</scope>
    <source>
        <strain evidence="2">cv. TDa95/00328</strain>
    </source>
</reference>